<feature type="transmembrane region" description="Helical" evidence="7">
    <location>
        <begin position="112"/>
        <end position="131"/>
    </location>
</feature>
<proteinExistence type="predicted"/>
<dbReference type="VEuPathDB" id="FungiDB:RhiirA1_462117"/>
<comment type="subcellular location">
    <subcellularLocation>
        <location evidence="1">Membrane</location>
        <topology evidence="1">Multi-pass membrane protein</topology>
    </subcellularLocation>
</comment>
<feature type="transmembrane region" description="Helical" evidence="7">
    <location>
        <begin position="385"/>
        <end position="406"/>
    </location>
</feature>
<evidence type="ECO:0000256" key="1">
    <source>
        <dbReference type="ARBA" id="ARBA00004141"/>
    </source>
</evidence>
<sequence>MSTLWVWQNLYIPKRFIVLGLCALAILINCAGYISTQVLGGAFADRFGGKLVLGVAAFGWTTFTLFTPSAAKLGLSYLLSCRILLGIAEGACIPSAYSLTASWAPQEERSRTAAIMSASINIGNIIALPVSTWLGSGPWRWQSIFWVFGVIGLVWSLFWQIYGGSDPSTHKGISKEELNLILKNNHSVSGRSGYISLPTSEEEVINRNSENVIDIIEDNEVTQDNNTEENVDAKSSNPSRIPWRLILSRREVWAILVANVFNNWGYFVFLNWLPTYYLDRFRVDIKHLGYFTVLPYIVQGISVLFVGTLADYMTCKIKVRVVIVRRIAQIISSWGFATFLLLATYVAKTPLQGIILISIGTGLNSFSIAGVKISQLDIAPRYSGVIFGLANSLGMIPAILGVSLTGWILDATGRNWNIIWNSIAISYFMDAIIFSILQDIAYKIYRENDQIITSDAFREEEVIRLIRYTEKLAQIFVLNEQNAEVYSALSDRETVVDLIQEIVFTLISEKGKSSFYSPESSRESDSVEIIEDLKKCFSINNIWKDEVILEIRRRLIVDCTFVNEKATVKALIDPKYYYSSINTETFVVVDKPEYDMVLGNNWLVGLRYRIDKRDARYWENSEEKRLYYVRNDINILSPSLYTFYELLFPNFTAINSDGEVIITKFFKHKSECSSSETESESESFSSESEDEVTYVNDVPPMIMDTAYPKRFYYHI</sequence>
<keyword evidence="5 7" id="KW-1133">Transmembrane helix</keyword>
<evidence type="ECO:0000256" key="2">
    <source>
        <dbReference type="ARBA" id="ARBA00022448"/>
    </source>
</evidence>
<dbReference type="InterPro" id="IPR020846">
    <property type="entry name" value="MFS_dom"/>
</dbReference>
<evidence type="ECO:0000313" key="9">
    <source>
        <dbReference type="EMBL" id="PKK77315.1"/>
    </source>
</evidence>
<evidence type="ECO:0000313" key="10">
    <source>
        <dbReference type="Proteomes" id="UP000233469"/>
    </source>
</evidence>
<keyword evidence="3 7" id="KW-0812">Transmembrane</keyword>
<dbReference type="InterPro" id="IPR050382">
    <property type="entry name" value="MFS_Na/Anion_cotransporter"/>
</dbReference>
<evidence type="ECO:0000256" key="6">
    <source>
        <dbReference type="ARBA" id="ARBA00023136"/>
    </source>
</evidence>
<organism evidence="9 10">
    <name type="scientific">Rhizophagus irregularis</name>
    <dbReference type="NCBI Taxonomy" id="588596"/>
    <lineage>
        <taxon>Eukaryota</taxon>
        <taxon>Fungi</taxon>
        <taxon>Fungi incertae sedis</taxon>
        <taxon>Mucoromycota</taxon>
        <taxon>Glomeromycotina</taxon>
        <taxon>Glomeromycetes</taxon>
        <taxon>Glomerales</taxon>
        <taxon>Glomeraceae</taxon>
        <taxon>Rhizophagus</taxon>
    </lineage>
</organism>
<feature type="domain" description="Major facilitator superfamily (MFS) profile" evidence="8">
    <location>
        <begin position="1"/>
        <end position="449"/>
    </location>
</feature>
<dbReference type="InterPro" id="IPR036259">
    <property type="entry name" value="MFS_trans_sf"/>
</dbReference>
<feature type="transmembrane region" description="Helical" evidence="7">
    <location>
        <begin position="353"/>
        <end position="373"/>
    </location>
</feature>
<name>A0A2N1NTU9_9GLOM</name>
<dbReference type="AlphaFoldDB" id="A0A2N1NTU9"/>
<evidence type="ECO:0000256" key="5">
    <source>
        <dbReference type="ARBA" id="ARBA00022989"/>
    </source>
</evidence>
<accession>A0A2N1NTU9</accession>
<dbReference type="PANTHER" id="PTHR11662">
    <property type="entry name" value="SOLUTE CARRIER FAMILY 17"/>
    <property type="match status" value="1"/>
</dbReference>
<dbReference type="VEuPathDB" id="FungiDB:FUN_021483"/>
<feature type="transmembrane region" description="Helical" evidence="7">
    <location>
        <begin position="51"/>
        <end position="71"/>
    </location>
</feature>
<comment type="caution">
    <text evidence="9">The sequence shown here is derived from an EMBL/GenBank/DDBJ whole genome shotgun (WGS) entry which is preliminary data.</text>
</comment>
<dbReference type="VEuPathDB" id="FungiDB:RhiirFUN_003319"/>
<feature type="transmembrane region" description="Helical" evidence="7">
    <location>
        <begin position="293"/>
        <end position="315"/>
    </location>
</feature>
<protein>
    <submittedName>
        <fullName evidence="9">MFS general substrate transporter</fullName>
    </submittedName>
</protein>
<reference evidence="9 10" key="2">
    <citation type="submission" date="2017-10" db="EMBL/GenBank/DDBJ databases">
        <title>Extensive intraspecific genome diversity in a model arbuscular mycorrhizal fungus.</title>
        <authorList>
            <person name="Chen E.C.H."/>
            <person name="Morin E."/>
            <person name="Baudet D."/>
            <person name="Noel J."/>
            <person name="Ndikumana S."/>
            <person name="Charron P."/>
            <person name="St-Onge C."/>
            <person name="Giorgi J."/>
            <person name="Grigoriev I.V."/>
            <person name="Roux C."/>
            <person name="Martin F.M."/>
            <person name="Corradi N."/>
        </authorList>
    </citation>
    <scope>NUCLEOTIDE SEQUENCE [LARGE SCALE GENOMIC DNA]</scope>
    <source>
        <strain evidence="9 10">C2</strain>
    </source>
</reference>
<dbReference type="VEuPathDB" id="FungiDB:RhiirA1_462116"/>
<dbReference type="FunFam" id="1.20.1250.20:FF:000003">
    <property type="entry name" value="Solute carrier family 17 member 3"/>
    <property type="match status" value="1"/>
</dbReference>
<feature type="transmembrane region" description="Helical" evidence="7">
    <location>
        <begin position="143"/>
        <end position="162"/>
    </location>
</feature>
<feature type="transmembrane region" description="Helical" evidence="7">
    <location>
        <begin position="418"/>
        <end position="437"/>
    </location>
</feature>
<dbReference type="GO" id="GO:0015293">
    <property type="term" value="F:symporter activity"/>
    <property type="evidence" value="ECO:0007669"/>
    <property type="project" value="UniProtKB-KW"/>
</dbReference>
<evidence type="ECO:0000256" key="4">
    <source>
        <dbReference type="ARBA" id="ARBA00022847"/>
    </source>
</evidence>
<evidence type="ECO:0000256" key="3">
    <source>
        <dbReference type="ARBA" id="ARBA00022692"/>
    </source>
</evidence>
<dbReference type="PANTHER" id="PTHR11662:SF399">
    <property type="entry name" value="FI19708P1-RELATED"/>
    <property type="match status" value="1"/>
</dbReference>
<dbReference type="GO" id="GO:0016020">
    <property type="term" value="C:membrane"/>
    <property type="evidence" value="ECO:0007669"/>
    <property type="project" value="UniProtKB-SubCell"/>
</dbReference>
<dbReference type="InterPro" id="IPR011701">
    <property type="entry name" value="MFS"/>
</dbReference>
<evidence type="ECO:0000259" key="8">
    <source>
        <dbReference type="PROSITE" id="PS50850"/>
    </source>
</evidence>
<dbReference type="PROSITE" id="PS50850">
    <property type="entry name" value="MFS"/>
    <property type="match status" value="1"/>
</dbReference>
<dbReference type="Proteomes" id="UP000233469">
    <property type="component" value="Unassembled WGS sequence"/>
</dbReference>
<evidence type="ECO:0000256" key="7">
    <source>
        <dbReference type="SAM" id="Phobius"/>
    </source>
</evidence>
<keyword evidence="6 7" id="KW-0472">Membrane</keyword>
<feature type="transmembrane region" description="Helical" evidence="7">
    <location>
        <begin position="327"/>
        <end position="347"/>
    </location>
</feature>
<keyword evidence="2" id="KW-0813">Transport</keyword>
<dbReference type="Pfam" id="PF07690">
    <property type="entry name" value="MFS_1"/>
    <property type="match status" value="1"/>
</dbReference>
<keyword evidence="4" id="KW-0769">Symport</keyword>
<feature type="transmembrane region" description="Helical" evidence="7">
    <location>
        <begin position="252"/>
        <end position="273"/>
    </location>
</feature>
<feature type="transmembrane region" description="Helical" evidence="7">
    <location>
        <begin position="16"/>
        <end position="39"/>
    </location>
</feature>
<dbReference type="VEuPathDB" id="FungiDB:RhiirFUN_003318"/>
<dbReference type="VEuPathDB" id="FungiDB:FUN_021484"/>
<dbReference type="EMBL" id="LLXL01000135">
    <property type="protein sequence ID" value="PKK77315.1"/>
    <property type="molecule type" value="Genomic_DNA"/>
</dbReference>
<gene>
    <name evidence="9" type="ORF">RhiirC2_706678</name>
</gene>
<feature type="transmembrane region" description="Helical" evidence="7">
    <location>
        <begin position="77"/>
        <end position="100"/>
    </location>
</feature>
<reference evidence="9 10" key="1">
    <citation type="submission" date="2016-04" db="EMBL/GenBank/DDBJ databases">
        <title>Genome analyses suggest a sexual origin of heterokaryosis in a supposedly ancient asexual fungus.</title>
        <authorList>
            <person name="Ropars J."/>
            <person name="Sedzielewska K."/>
            <person name="Noel J."/>
            <person name="Charron P."/>
            <person name="Farinelli L."/>
            <person name="Marton T."/>
            <person name="Kruger M."/>
            <person name="Pelin A."/>
            <person name="Brachmann A."/>
            <person name="Corradi N."/>
        </authorList>
    </citation>
    <scope>NUCLEOTIDE SEQUENCE [LARGE SCALE GENOMIC DNA]</scope>
    <source>
        <strain evidence="9 10">C2</strain>
    </source>
</reference>
<dbReference type="Gene3D" id="1.20.1250.20">
    <property type="entry name" value="MFS general substrate transporter like domains"/>
    <property type="match status" value="2"/>
</dbReference>
<dbReference type="SUPFAM" id="SSF103473">
    <property type="entry name" value="MFS general substrate transporter"/>
    <property type="match status" value="1"/>
</dbReference>